<dbReference type="HOGENOM" id="CLU_2662252_0_0_2"/>
<dbReference type="EMBL" id="KE356560">
    <property type="protein sequence ID" value="ERG91031.1"/>
    <property type="molecule type" value="Genomic_DNA"/>
</dbReference>
<proteinExistence type="predicted"/>
<name>U1PFY2_9EURY</name>
<gene>
    <name evidence="2" type="ORF">J07HQW1_01063</name>
</gene>
<dbReference type="InterPro" id="IPR058290">
    <property type="entry name" value="DUF7984"/>
</dbReference>
<dbReference type="Pfam" id="PF25945">
    <property type="entry name" value="DUF7984"/>
    <property type="match status" value="1"/>
</dbReference>
<evidence type="ECO:0000259" key="1">
    <source>
        <dbReference type="Pfam" id="PF25945"/>
    </source>
</evidence>
<feature type="domain" description="DUF7984" evidence="1">
    <location>
        <begin position="1"/>
        <end position="69"/>
    </location>
</feature>
<organism evidence="2 3">
    <name type="scientific">Haloquadratum walsbyi J07HQW1</name>
    <dbReference type="NCBI Taxonomy" id="1238424"/>
    <lineage>
        <taxon>Archaea</taxon>
        <taxon>Methanobacteriati</taxon>
        <taxon>Methanobacteriota</taxon>
        <taxon>Stenosarchaea group</taxon>
        <taxon>Halobacteria</taxon>
        <taxon>Halobacteriales</taxon>
        <taxon>Haloferacaceae</taxon>
        <taxon>Haloquadratum</taxon>
    </lineage>
</organism>
<sequence>MLAQELASTIASGSPLSVLAQATFHITGVYTHTPEAAGIDDLDKALAAGFQTRLPRWDWQGSSTSFGVQRTDFGT</sequence>
<protein>
    <recommendedName>
        <fullName evidence="1">DUF7984 domain-containing protein</fullName>
    </recommendedName>
</protein>
<accession>U1PFY2</accession>
<dbReference type="STRING" id="1238424.J07HQW1_01063"/>
<evidence type="ECO:0000313" key="3">
    <source>
        <dbReference type="Proteomes" id="UP000030649"/>
    </source>
</evidence>
<dbReference type="Proteomes" id="UP000030649">
    <property type="component" value="Unassembled WGS sequence"/>
</dbReference>
<reference evidence="2 3" key="1">
    <citation type="journal article" date="2013" name="PLoS ONE">
        <title>Assembly-driven community genomics of a hypersaline microbial ecosystem.</title>
        <authorList>
            <person name="Podell S."/>
            <person name="Ugalde J.A."/>
            <person name="Narasingarao P."/>
            <person name="Banfield J.F."/>
            <person name="Heidelberg K.B."/>
            <person name="Allen E.E."/>
        </authorList>
    </citation>
    <scope>NUCLEOTIDE SEQUENCE [LARGE SCALE GENOMIC DNA]</scope>
    <source>
        <strain evidence="3">J07HQW1</strain>
    </source>
</reference>
<evidence type="ECO:0000313" key="2">
    <source>
        <dbReference type="EMBL" id="ERG91031.1"/>
    </source>
</evidence>
<dbReference type="AlphaFoldDB" id="U1PFY2"/>